<comment type="caution">
    <text evidence="6">The sequence shown here is derived from an EMBL/GenBank/DDBJ whole genome shotgun (WGS) entry which is preliminary data.</text>
</comment>
<dbReference type="Pfam" id="PF00355">
    <property type="entry name" value="Rieske"/>
    <property type="match status" value="1"/>
</dbReference>
<protein>
    <submittedName>
        <fullName evidence="6">Non-heme iron oxygenase ferredoxin subunit</fullName>
    </submittedName>
</protein>
<sequence>MTETWIEAALLASVPQDDVVAIEVQGKDIALYSVEGEVYATDNLCTHGHARLCDGFLDGHEIECPLHQGKFDVRSGAAVCAPVTEGIRTYPVRIEGDKVFLDLS</sequence>
<keyword evidence="2" id="KW-0479">Metal-binding</keyword>
<evidence type="ECO:0000256" key="1">
    <source>
        <dbReference type="ARBA" id="ARBA00022714"/>
    </source>
</evidence>
<evidence type="ECO:0000256" key="4">
    <source>
        <dbReference type="ARBA" id="ARBA00023014"/>
    </source>
</evidence>
<dbReference type="GO" id="GO:0051537">
    <property type="term" value="F:2 iron, 2 sulfur cluster binding"/>
    <property type="evidence" value="ECO:0007669"/>
    <property type="project" value="UniProtKB-KW"/>
</dbReference>
<evidence type="ECO:0000313" key="7">
    <source>
        <dbReference type="Proteomes" id="UP000255165"/>
    </source>
</evidence>
<dbReference type="SUPFAM" id="SSF50022">
    <property type="entry name" value="ISP domain"/>
    <property type="match status" value="1"/>
</dbReference>
<proteinExistence type="predicted"/>
<organism evidence="6 7">
    <name type="scientific">Cupriavidus lacunae</name>
    <dbReference type="NCBI Taxonomy" id="2666307"/>
    <lineage>
        <taxon>Bacteria</taxon>
        <taxon>Pseudomonadati</taxon>
        <taxon>Pseudomonadota</taxon>
        <taxon>Betaproteobacteria</taxon>
        <taxon>Burkholderiales</taxon>
        <taxon>Burkholderiaceae</taxon>
        <taxon>Cupriavidus</taxon>
    </lineage>
</organism>
<dbReference type="PANTHER" id="PTHR21496">
    <property type="entry name" value="FERREDOXIN-RELATED"/>
    <property type="match status" value="1"/>
</dbReference>
<dbReference type="PROSITE" id="PS51296">
    <property type="entry name" value="RIESKE"/>
    <property type="match status" value="1"/>
</dbReference>
<dbReference type="InterPro" id="IPR017941">
    <property type="entry name" value="Rieske_2Fe-2S"/>
</dbReference>
<dbReference type="PANTHER" id="PTHR21496:SF23">
    <property type="entry name" value="3-PHENYLPROPIONATE_CINNAMIC ACID DIOXYGENASE FERREDOXIN SUBUNIT"/>
    <property type="match status" value="1"/>
</dbReference>
<keyword evidence="7" id="KW-1185">Reference proteome</keyword>
<dbReference type="Gene3D" id="2.102.10.10">
    <property type="entry name" value="Rieske [2Fe-2S] iron-sulphur domain"/>
    <property type="match status" value="1"/>
</dbReference>
<keyword evidence="4" id="KW-0411">Iron-sulfur</keyword>
<evidence type="ECO:0000259" key="5">
    <source>
        <dbReference type="PROSITE" id="PS51296"/>
    </source>
</evidence>
<gene>
    <name evidence="6" type="ORF">DN412_21870</name>
</gene>
<dbReference type="InterPro" id="IPR036922">
    <property type="entry name" value="Rieske_2Fe-2S_sf"/>
</dbReference>
<keyword evidence="3" id="KW-0408">Iron</keyword>
<dbReference type="EMBL" id="QKWJ01000029">
    <property type="protein sequence ID" value="RDK08168.1"/>
    <property type="molecule type" value="Genomic_DNA"/>
</dbReference>
<evidence type="ECO:0000256" key="2">
    <source>
        <dbReference type="ARBA" id="ARBA00022723"/>
    </source>
</evidence>
<dbReference type="Proteomes" id="UP000255165">
    <property type="component" value="Unassembled WGS sequence"/>
</dbReference>
<evidence type="ECO:0000313" key="6">
    <source>
        <dbReference type="EMBL" id="RDK08168.1"/>
    </source>
</evidence>
<evidence type="ECO:0000256" key="3">
    <source>
        <dbReference type="ARBA" id="ARBA00023004"/>
    </source>
</evidence>
<reference evidence="7" key="1">
    <citation type="submission" date="2018-06" db="EMBL/GenBank/DDBJ databases">
        <authorList>
            <person name="Feng T."/>
            <person name="Jeon C.O."/>
        </authorList>
    </citation>
    <scope>NUCLEOTIDE SEQUENCE [LARGE SCALE GENOMIC DNA]</scope>
    <source>
        <strain evidence="7">S23</strain>
    </source>
</reference>
<dbReference type="RefSeq" id="WP_115213496.1">
    <property type="nucleotide sequence ID" value="NZ_QKWJ01000029.1"/>
</dbReference>
<feature type="domain" description="Rieske" evidence="5">
    <location>
        <begin position="6"/>
        <end position="101"/>
    </location>
</feature>
<accession>A0A370NRM1</accession>
<dbReference type="GO" id="GO:0046872">
    <property type="term" value="F:metal ion binding"/>
    <property type="evidence" value="ECO:0007669"/>
    <property type="project" value="UniProtKB-KW"/>
</dbReference>
<keyword evidence="1" id="KW-0001">2Fe-2S</keyword>
<dbReference type="CDD" id="cd03528">
    <property type="entry name" value="Rieske_RO_ferredoxin"/>
    <property type="match status" value="1"/>
</dbReference>
<dbReference type="AlphaFoldDB" id="A0A370NRM1"/>
<name>A0A370NRM1_9BURK</name>